<keyword evidence="2" id="KW-1185">Reference proteome</keyword>
<gene>
    <name evidence="1" type="primary">AUGUSTUS-3.0.2_05998</name>
    <name evidence="1" type="ORF">TcasGA2_TC005998</name>
</gene>
<reference evidence="1 2" key="2">
    <citation type="journal article" date="2010" name="Nucleic Acids Res.">
        <title>BeetleBase in 2010: revisions to provide comprehensive genomic information for Tribolium castaneum.</title>
        <authorList>
            <person name="Kim H.S."/>
            <person name="Murphy T."/>
            <person name="Xia J."/>
            <person name="Caragea D."/>
            <person name="Park Y."/>
            <person name="Beeman R.W."/>
            <person name="Lorenzen M.D."/>
            <person name="Butcher S."/>
            <person name="Manak J.R."/>
            <person name="Brown S.J."/>
        </authorList>
    </citation>
    <scope>GENOME REANNOTATION</scope>
    <source>
        <strain evidence="1 2">Georgia GA2</strain>
    </source>
</reference>
<proteinExistence type="predicted"/>
<reference evidence="1 2" key="1">
    <citation type="journal article" date="2008" name="Nature">
        <title>The genome of the model beetle and pest Tribolium castaneum.</title>
        <authorList>
            <consortium name="Tribolium Genome Sequencing Consortium"/>
            <person name="Richards S."/>
            <person name="Gibbs R.A."/>
            <person name="Weinstock G.M."/>
            <person name="Brown S.J."/>
            <person name="Denell R."/>
            <person name="Beeman R.W."/>
            <person name="Gibbs R."/>
            <person name="Beeman R.W."/>
            <person name="Brown S.J."/>
            <person name="Bucher G."/>
            <person name="Friedrich M."/>
            <person name="Grimmelikhuijzen C.J."/>
            <person name="Klingler M."/>
            <person name="Lorenzen M."/>
            <person name="Richards S."/>
            <person name="Roth S."/>
            <person name="Schroder R."/>
            <person name="Tautz D."/>
            <person name="Zdobnov E.M."/>
            <person name="Muzny D."/>
            <person name="Gibbs R.A."/>
            <person name="Weinstock G.M."/>
            <person name="Attaway T."/>
            <person name="Bell S."/>
            <person name="Buhay C.J."/>
            <person name="Chandrabose M.N."/>
            <person name="Chavez D."/>
            <person name="Clerk-Blankenburg K.P."/>
            <person name="Cree A."/>
            <person name="Dao M."/>
            <person name="Davis C."/>
            <person name="Chacko J."/>
            <person name="Dinh H."/>
            <person name="Dugan-Rocha S."/>
            <person name="Fowler G."/>
            <person name="Garner T.T."/>
            <person name="Garnes J."/>
            <person name="Gnirke A."/>
            <person name="Hawes A."/>
            <person name="Hernandez J."/>
            <person name="Hines S."/>
            <person name="Holder M."/>
            <person name="Hume J."/>
            <person name="Jhangiani S.N."/>
            <person name="Joshi V."/>
            <person name="Khan Z.M."/>
            <person name="Jackson L."/>
            <person name="Kovar C."/>
            <person name="Kowis A."/>
            <person name="Lee S."/>
            <person name="Lewis L.R."/>
            <person name="Margolis J."/>
            <person name="Morgan M."/>
            <person name="Nazareth L.V."/>
            <person name="Nguyen N."/>
            <person name="Okwuonu G."/>
            <person name="Parker D."/>
            <person name="Richards S."/>
            <person name="Ruiz S.J."/>
            <person name="Santibanez J."/>
            <person name="Savard J."/>
            <person name="Scherer S.E."/>
            <person name="Schneider B."/>
            <person name="Sodergren E."/>
            <person name="Tautz D."/>
            <person name="Vattahil S."/>
            <person name="Villasana D."/>
            <person name="White C.S."/>
            <person name="Wright R."/>
            <person name="Park Y."/>
            <person name="Beeman R.W."/>
            <person name="Lord J."/>
            <person name="Oppert B."/>
            <person name="Lorenzen M."/>
            <person name="Brown S."/>
            <person name="Wang L."/>
            <person name="Savard J."/>
            <person name="Tautz D."/>
            <person name="Richards S."/>
            <person name="Weinstock G."/>
            <person name="Gibbs R.A."/>
            <person name="Liu Y."/>
            <person name="Worley K."/>
            <person name="Weinstock G."/>
            <person name="Elsik C.G."/>
            <person name="Reese J.T."/>
            <person name="Elhaik E."/>
            <person name="Landan G."/>
            <person name="Graur D."/>
            <person name="Arensburger P."/>
            <person name="Atkinson P."/>
            <person name="Beeman R.W."/>
            <person name="Beidler J."/>
            <person name="Brown S.J."/>
            <person name="Demuth J.P."/>
            <person name="Drury D.W."/>
            <person name="Du Y.Z."/>
            <person name="Fujiwara H."/>
            <person name="Lorenzen M."/>
            <person name="Maselli V."/>
            <person name="Osanai M."/>
            <person name="Park Y."/>
            <person name="Robertson H.M."/>
            <person name="Tu Z."/>
            <person name="Wang J.J."/>
            <person name="Wang S."/>
            <person name="Richards S."/>
            <person name="Song H."/>
            <person name="Zhang L."/>
            <person name="Sodergren E."/>
            <person name="Werner D."/>
            <person name="Stanke M."/>
            <person name="Morgenstern B."/>
            <person name="Solovyev V."/>
            <person name="Kosarev P."/>
            <person name="Brown G."/>
            <person name="Chen H.C."/>
            <person name="Ermolaeva O."/>
            <person name="Hlavina W."/>
            <person name="Kapustin Y."/>
            <person name="Kiryutin B."/>
            <person name="Kitts P."/>
            <person name="Maglott D."/>
            <person name="Pruitt K."/>
            <person name="Sapojnikov V."/>
            <person name="Souvorov A."/>
            <person name="Mackey A.J."/>
            <person name="Waterhouse R.M."/>
            <person name="Wyder S."/>
            <person name="Zdobnov E.M."/>
            <person name="Zdobnov E.M."/>
            <person name="Wyder S."/>
            <person name="Kriventseva E.V."/>
            <person name="Kadowaki T."/>
            <person name="Bork P."/>
            <person name="Aranda M."/>
            <person name="Bao R."/>
            <person name="Beermann A."/>
            <person name="Berns N."/>
            <person name="Bolognesi R."/>
            <person name="Bonneton F."/>
            <person name="Bopp D."/>
            <person name="Brown S.J."/>
            <person name="Bucher G."/>
            <person name="Butts T."/>
            <person name="Chaumot A."/>
            <person name="Denell R.E."/>
            <person name="Ferrier D.E."/>
            <person name="Friedrich M."/>
            <person name="Gordon C.M."/>
            <person name="Jindra M."/>
            <person name="Klingler M."/>
            <person name="Lan Q."/>
            <person name="Lattorff H.M."/>
            <person name="Laudet V."/>
            <person name="von Levetsow C."/>
            <person name="Liu Z."/>
            <person name="Lutz R."/>
            <person name="Lynch J.A."/>
            <person name="da Fonseca R.N."/>
            <person name="Posnien N."/>
            <person name="Reuter R."/>
            <person name="Roth S."/>
            <person name="Savard J."/>
            <person name="Schinko J.B."/>
            <person name="Schmitt C."/>
            <person name="Schoppmeier M."/>
            <person name="Schroder R."/>
            <person name="Shippy T.D."/>
            <person name="Simonnet F."/>
            <person name="Marques-Souza H."/>
            <person name="Tautz D."/>
            <person name="Tomoyasu Y."/>
            <person name="Trauner J."/>
            <person name="Van der Zee M."/>
            <person name="Vervoort M."/>
            <person name="Wittkopp N."/>
            <person name="Wimmer E.A."/>
            <person name="Yang X."/>
            <person name="Jones A.K."/>
            <person name="Sattelle D.B."/>
            <person name="Ebert P.R."/>
            <person name="Nelson D."/>
            <person name="Scott J.G."/>
            <person name="Beeman R.W."/>
            <person name="Muthukrishnan S."/>
            <person name="Kramer K.J."/>
            <person name="Arakane Y."/>
            <person name="Beeman R.W."/>
            <person name="Zhu Q."/>
            <person name="Hogenkamp D."/>
            <person name="Dixit R."/>
            <person name="Oppert B."/>
            <person name="Jiang H."/>
            <person name="Zou Z."/>
            <person name="Marshall J."/>
            <person name="Elpidina E."/>
            <person name="Vinokurov K."/>
            <person name="Oppert C."/>
            <person name="Zou Z."/>
            <person name="Evans J."/>
            <person name="Lu Z."/>
            <person name="Zhao P."/>
            <person name="Sumathipala N."/>
            <person name="Altincicek B."/>
            <person name="Vilcinskas A."/>
            <person name="Williams M."/>
            <person name="Hultmark D."/>
            <person name="Hetru C."/>
            <person name="Jiang H."/>
            <person name="Grimmelikhuijzen C.J."/>
            <person name="Hauser F."/>
            <person name="Cazzamali G."/>
            <person name="Williamson M."/>
            <person name="Park Y."/>
            <person name="Li B."/>
            <person name="Tanaka Y."/>
            <person name="Predel R."/>
            <person name="Neupert S."/>
            <person name="Schachtner J."/>
            <person name="Verleyen P."/>
            <person name="Raible F."/>
            <person name="Bork P."/>
            <person name="Friedrich M."/>
            <person name="Walden K.K."/>
            <person name="Robertson H.M."/>
            <person name="Angeli S."/>
            <person name="Foret S."/>
            <person name="Bucher G."/>
            <person name="Schuetz S."/>
            <person name="Maleszka R."/>
            <person name="Wimmer E.A."/>
            <person name="Beeman R.W."/>
            <person name="Lorenzen M."/>
            <person name="Tomoyasu Y."/>
            <person name="Miller S.C."/>
            <person name="Grossmann D."/>
            <person name="Bucher G."/>
        </authorList>
    </citation>
    <scope>NUCLEOTIDE SEQUENCE [LARGE SCALE GENOMIC DNA]</scope>
    <source>
        <strain evidence="1 2">Georgia GA2</strain>
    </source>
</reference>
<dbReference type="AlphaFoldDB" id="A0A139WDW8"/>
<dbReference type="Proteomes" id="UP000007266">
    <property type="component" value="Linkage group 8"/>
</dbReference>
<dbReference type="EMBL" id="KQ971357">
    <property type="protein sequence ID" value="KYB26102.1"/>
    <property type="molecule type" value="Genomic_DNA"/>
</dbReference>
<evidence type="ECO:0000313" key="2">
    <source>
        <dbReference type="Proteomes" id="UP000007266"/>
    </source>
</evidence>
<sequence length="43" mass="4823">MHANVMLIQHELSFVIHVFLDVVVSDGNRKASVTNVTVELFLV</sequence>
<name>A0A139WDW8_TRICA</name>
<accession>A0A139WDW8</accession>
<organism evidence="1 2">
    <name type="scientific">Tribolium castaneum</name>
    <name type="common">Red flour beetle</name>
    <dbReference type="NCBI Taxonomy" id="7070"/>
    <lineage>
        <taxon>Eukaryota</taxon>
        <taxon>Metazoa</taxon>
        <taxon>Ecdysozoa</taxon>
        <taxon>Arthropoda</taxon>
        <taxon>Hexapoda</taxon>
        <taxon>Insecta</taxon>
        <taxon>Pterygota</taxon>
        <taxon>Neoptera</taxon>
        <taxon>Endopterygota</taxon>
        <taxon>Coleoptera</taxon>
        <taxon>Polyphaga</taxon>
        <taxon>Cucujiformia</taxon>
        <taxon>Tenebrionidae</taxon>
        <taxon>Tenebrionidae incertae sedis</taxon>
        <taxon>Tribolium</taxon>
    </lineage>
</organism>
<protein>
    <submittedName>
        <fullName evidence="1">Uncharacterized protein</fullName>
    </submittedName>
</protein>
<evidence type="ECO:0000313" key="1">
    <source>
        <dbReference type="EMBL" id="KYB26102.1"/>
    </source>
</evidence>